<dbReference type="KEGG" id="lrt:LRI_1508"/>
<sequence>MLNYDITRMKHKVEFGTWDYVADDSLEGGHETFKPLTTVWCGEYTNTQSQTFDNLGTHVSADLVLVIRHNPDVNKKLSAKYKDHEYKIIAINSDDRINAFDLVTLQDKSGVSNNNQ</sequence>
<dbReference type="EMBL" id="CP006011">
    <property type="protein sequence ID" value="AGN99717.1"/>
    <property type="molecule type" value="Genomic_DNA"/>
</dbReference>
<gene>
    <name evidence="1" type="ORF">LRI_1508</name>
</gene>
<dbReference type="Pfam" id="PF05521">
    <property type="entry name" value="Phage_HCP"/>
    <property type="match status" value="1"/>
</dbReference>
<dbReference type="RefSeq" id="WP_016497039.1">
    <property type="nucleotide sequence ID" value="NC_021494.1"/>
</dbReference>
<dbReference type="PATRIC" id="fig|1340495.3.peg.1510"/>
<evidence type="ECO:0000313" key="2">
    <source>
        <dbReference type="Proteomes" id="UP000014360"/>
    </source>
</evidence>
<dbReference type="Gene3D" id="2.40.10.270">
    <property type="entry name" value="Bacteriophage SPP1 head-tail adaptor protein"/>
    <property type="match status" value="1"/>
</dbReference>
<dbReference type="InterPro" id="IPR038666">
    <property type="entry name" value="SSP1_head-tail_sf"/>
</dbReference>
<dbReference type="NCBIfam" id="TIGR01563">
    <property type="entry name" value="gp16_SPP1"/>
    <property type="match status" value="1"/>
</dbReference>
<dbReference type="AlphaFoldDB" id="R9WKX4"/>
<name>R9WKX4_LIMRT</name>
<dbReference type="Proteomes" id="UP000014360">
    <property type="component" value="Chromosome"/>
</dbReference>
<protein>
    <submittedName>
        <fullName evidence="1">Prophage Lp3 protein 11</fullName>
    </submittedName>
</protein>
<evidence type="ECO:0000313" key="1">
    <source>
        <dbReference type="EMBL" id="AGN99717.1"/>
    </source>
</evidence>
<dbReference type="HOGENOM" id="CLU_163964_1_1_9"/>
<reference evidence="1 2" key="1">
    <citation type="submission" date="2013-06" db="EMBL/GenBank/DDBJ databases">
        <title>The Complete Genome Sequence of Lactobacillus reuteri I5007, a Probiotic Strain Isolated from Healthy Pig.</title>
        <authorList>
            <person name="Hou C."/>
            <person name="Qiao S."/>
            <person name="Zeng X."/>
            <person name="Ma X."/>
            <person name="Yang F."/>
        </authorList>
    </citation>
    <scope>NUCLEOTIDE SEQUENCE [LARGE SCALE GENOMIC DNA]</scope>
    <source>
        <strain evidence="1 2">I5007</strain>
    </source>
</reference>
<organism evidence="1 2">
    <name type="scientific">Limosilactobacillus reuteri I5007</name>
    <dbReference type="NCBI Taxonomy" id="1340495"/>
    <lineage>
        <taxon>Bacteria</taxon>
        <taxon>Bacillati</taxon>
        <taxon>Bacillota</taxon>
        <taxon>Bacilli</taxon>
        <taxon>Lactobacillales</taxon>
        <taxon>Lactobacillaceae</taxon>
        <taxon>Limosilactobacillus</taxon>
    </lineage>
</organism>
<accession>R9WKX4</accession>
<dbReference type="InterPro" id="IPR008767">
    <property type="entry name" value="Phage_SPP1_head-tail_adaptor"/>
</dbReference>
<proteinExistence type="predicted"/>